<keyword evidence="3" id="KW-0808">Transferase</keyword>
<dbReference type="InterPro" id="IPR058240">
    <property type="entry name" value="rSAM_sf"/>
</dbReference>
<proteinExistence type="predicted"/>
<dbReference type="SFLD" id="SFLDG01123">
    <property type="entry name" value="methyltransferase_(Class_B)"/>
    <property type="match status" value="1"/>
</dbReference>
<dbReference type="Gene3D" id="3.40.50.280">
    <property type="entry name" value="Cobalamin-binding domain"/>
    <property type="match status" value="1"/>
</dbReference>
<dbReference type="AlphaFoldDB" id="A0A0S4L7F6"/>
<reference evidence="10 11" key="1">
    <citation type="submission" date="2015-10" db="EMBL/GenBank/DDBJ databases">
        <authorList>
            <person name="Gilbert D.G."/>
        </authorList>
    </citation>
    <scope>NUCLEOTIDE SEQUENCE [LARGE SCALE GENOMIC DNA]</scope>
    <source>
        <strain evidence="10">COMA1</strain>
    </source>
</reference>
<dbReference type="GO" id="GO:0051539">
    <property type="term" value="F:4 iron, 4 sulfur cluster binding"/>
    <property type="evidence" value="ECO:0007669"/>
    <property type="project" value="UniProtKB-KW"/>
</dbReference>
<evidence type="ECO:0000256" key="2">
    <source>
        <dbReference type="ARBA" id="ARBA00022603"/>
    </source>
</evidence>
<dbReference type="InterPro" id="IPR034466">
    <property type="entry name" value="Methyltransferase_Class_B"/>
</dbReference>
<evidence type="ECO:0000313" key="11">
    <source>
        <dbReference type="Proteomes" id="UP000199032"/>
    </source>
</evidence>
<dbReference type="GO" id="GO:0031419">
    <property type="term" value="F:cobalamin binding"/>
    <property type="evidence" value="ECO:0007669"/>
    <property type="project" value="InterPro"/>
</dbReference>
<dbReference type="GO" id="GO:0046872">
    <property type="term" value="F:metal ion binding"/>
    <property type="evidence" value="ECO:0007669"/>
    <property type="project" value="UniProtKB-KW"/>
</dbReference>
<dbReference type="GO" id="GO:0003824">
    <property type="term" value="F:catalytic activity"/>
    <property type="evidence" value="ECO:0007669"/>
    <property type="project" value="InterPro"/>
</dbReference>
<dbReference type="PROSITE" id="PS51332">
    <property type="entry name" value="B12_BINDING"/>
    <property type="match status" value="1"/>
</dbReference>
<dbReference type="SFLD" id="SFLDS00029">
    <property type="entry name" value="Radical_SAM"/>
    <property type="match status" value="1"/>
</dbReference>
<keyword evidence="11" id="KW-1185">Reference proteome</keyword>
<dbReference type="OrthoDB" id="9801424at2"/>
<dbReference type="InterPro" id="IPR036724">
    <property type="entry name" value="Cobalamin-bd_sf"/>
</dbReference>
<evidence type="ECO:0000256" key="1">
    <source>
        <dbReference type="ARBA" id="ARBA00001966"/>
    </source>
</evidence>
<dbReference type="SUPFAM" id="SSF52242">
    <property type="entry name" value="Cobalamin (vitamin B12)-binding domain"/>
    <property type="match status" value="1"/>
</dbReference>
<organism evidence="10 11">
    <name type="scientific">Candidatus Nitrospira nitrosa</name>
    <dbReference type="NCBI Taxonomy" id="1742972"/>
    <lineage>
        <taxon>Bacteria</taxon>
        <taxon>Pseudomonadati</taxon>
        <taxon>Nitrospirota</taxon>
        <taxon>Nitrospiria</taxon>
        <taxon>Nitrospirales</taxon>
        <taxon>Nitrospiraceae</taxon>
        <taxon>Nitrospira</taxon>
    </lineage>
</organism>
<dbReference type="PROSITE" id="PS51918">
    <property type="entry name" value="RADICAL_SAM"/>
    <property type="match status" value="1"/>
</dbReference>
<dbReference type="InterPro" id="IPR051198">
    <property type="entry name" value="BchE-like"/>
</dbReference>
<dbReference type="Proteomes" id="UP000199032">
    <property type="component" value="Unassembled WGS sequence"/>
</dbReference>
<evidence type="ECO:0000259" key="9">
    <source>
        <dbReference type="PROSITE" id="PS51918"/>
    </source>
</evidence>
<accession>A0A0S4L7F6</accession>
<gene>
    <name evidence="10" type="ORF">COMA1_10249</name>
</gene>
<evidence type="ECO:0000256" key="7">
    <source>
        <dbReference type="ARBA" id="ARBA00023014"/>
    </source>
</evidence>
<dbReference type="EMBL" id="CZQA01000001">
    <property type="protein sequence ID" value="CUS31748.1"/>
    <property type="molecule type" value="Genomic_DNA"/>
</dbReference>
<evidence type="ECO:0000256" key="4">
    <source>
        <dbReference type="ARBA" id="ARBA00022691"/>
    </source>
</evidence>
<dbReference type="PANTHER" id="PTHR43409">
    <property type="entry name" value="ANAEROBIC MAGNESIUM-PROTOPORPHYRIN IX MONOMETHYL ESTER CYCLASE-RELATED"/>
    <property type="match status" value="1"/>
</dbReference>
<dbReference type="PANTHER" id="PTHR43409:SF7">
    <property type="entry name" value="BLL1977 PROTEIN"/>
    <property type="match status" value="1"/>
</dbReference>
<keyword evidence="4" id="KW-0949">S-adenosyl-L-methionine</keyword>
<dbReference type="InterPro" id="IPR006158">
    <property type="entry name" value="Cobalamin-bd"/>
</dbReference>
<evidence type="ECO:0000256" key="6">
    <source>
        <dbReference type="ARBA" id="ARBA00023004"/>
    </source>
</evidence>
<keyword evidence="2" id="KW-0489">Methyltransferase</keyword>
<keyword evidence="6" id="KW-0408">Iron</keyword>
<dbReference type="SFLD" id="SFLDG01082">
    <property type="entry name" value="B12-binding_domain_containing"/>
    <property type="match status" value="1"/>
</dbReference>
<dbReference type="Pfam" id="PF02310">
    <property type="entry name" value="B12-binding"/>
    <property type="match status" value="1"/>
</dbReference>
<dbReference type="GO" id="GO:0005829">
    <property type="term" value="C:cytosol"/>
    <property type="evidence" value="ECO:0007669"/>
    <property type="project" value="TreeGrafter"/>
</dbReference>
<evidence type="ECO:0000313" key="10">
    <source>
        <dbReference type="EMBL" id="CUS31748.1"/>
    </source>
</evidence>
<dbReference type="SUPFAM" id="SSF102114">
    <property type="entry name" value="Radical SAM enzymes"/>
    <property type="match status" value="1"/>
</dbReference>
<keyword evidence="5" id="KW-0479">Metal-binding</keyword>
<dbReference type="InterPro" id="IPR006638">
    <property type="entry name" value="Elp3/MiaA/NifB-like_rSAM"/>
</dbReference>
<feature type="domain" description="B12-binding" evidence="8">
    <location>
        <begin position="4"/>
        <end position="135"/>
    </location>
</feature>
<dbReference type="SMART" id="SM00729">
    <property type="entry name" value="Elp3"/>
    <property type="match status" value="1"/>
</dbReference>
<evidence type="ECO:0000256" key="5">
    <source>
        <dbReference type="ARBA" id="ARBA00022723"/>
    </source>
</evidence>
<keyword evidence="7" id="KW-0411">Iron-sulfur</keyword>
<dbReference type="Pfam" id="PF04055">
    <property type="entry name" value="Radical_SAM"/>
    <property type="match status" value="1"/>
</dbReference>
<dbReference type="STRING" id="1742972.COMA1_10249"/>
<name>A0A0S4L7F6_9BACT</name>
<dbReference type="InterPro" id="IPR007197">
    <property type="entry name" value="rSAM"/>
</dbReference>
<evidence type="ECO:0000256" key="3">
    <source>
        <dbReference type="ARBA" id="ARBA00022679"/>
    </source>
</evidence>
<dbReference type="InterPro" id="IPR023404">
    <property type="entry name" value="rSAM_horseshoe"/>
</dbReference>
<feature type="domain" description="Radical SAM core" evidence="9">
    <location>
        <begin position="175"/>
        <end position="403"/>
    </location>
</feature>
<comment type="cofactor">
    <cofactor evidence="1">
        <name>[4Fe-4S] cluster</name>
        <dbReference type="ChEBI" id="CHEBI:49883"/>
    </cofactor>
</comment>
<sequence>MNVRSRRVLLVGYEDQDNLGIRYLSSRLLQQGHHTRIVAFGDDPGPLLQLIQTEHPDVIGFSLIFQYMVPQFARMIRALRDAGVHAHFTIGGHYASFEPEELLRHIPELDSVVRFEGEDTLIEIVENLDHPSLWKQVPGIAWLDQGKTVLNPPRQGRTHIDDFPEPDRRDIDYRRQDLPTASVLASRGCPWKCSFCSIITFYEANGTTGRRRRNPINVVDEVEYLVRERGVKLILFQDDDFLAGGTEAKAWAKAVAGEIVHRKLEEEMRWKIACRSDEIRADLLAPLVAAGLCHVYMGVEGGDDASLAALNKHLKPAVHLHAGKILRELNVSFDFGFMLLEPWSTLQTARNNMEFLRLFTEDGWAVAGFCRTLPYVGTPIERRLRKEGRLNGSSLEAEYRFLDTRVDLLWDFCLMAFEGRNFGTHATWNVLRGLLFDTHLDMPGRRRDPDRDAAARALVQASNGVMLDALENAIELIESGEAQTLEHHELVNLARFARTEDQSIRRQLMAMERTGESAYELLFR</sequence>
<protein>
    <submittedName>
        <fullName evidence="10">Putative Radical SAM domain protein</fullName>
    </submittedName>
</protein>
<evidence type="ECO:0000259" key="8">
    <source>
        <dbReference type="PROSITE" id="PS51332"/>
    </source>
</evidence>
<dbReference type="Gene3D" id="3.80.30.20">
    <property type="entry name" value="tm_1862 like domain"/>
    <property type="match status" value="1"/>
</dbReference>